<comment type="subcellular location">
    <subcellularLocation>
        <location evidence="1">Cell inner membrane</location>
        <topology evidence="1">Multi-pass membrane protein</topology>
    </subcellularLocation>
    <subcellularLocation>
        <location evidence="9">Cell membrane</location>
        <topology evidence="9">Multi-pass membrane protein</topology>
    </subcellularLocation>
</comment>
<dbReference type="InterPro" id="IPR037185">
    <property type="entry name" value="EmrE-like"/>
</dbReference>
<evidence type="ECO:0000256" key="1">
    <source>
        <dbReference type="ARBA" id="ARBA00004429"/>
    </source>
</evidence>
<keyword evidence="8 10" id="KW-0472">Membrane</keyword>
<evidence type="ECO:0000256" key="4">
    <source>
        <dbReference type="ARBA" id="ARBA00022475"/>
    </source>
</evidence>
<dbReference type="GO" id="GO:0015297">
    <property type="term" value="F:antiporter activity"/>
    <property type="evidence" value="ECO:0007669"/>
    <property type="project" value="TreeGrafter"/>
</dbReference>
<dbReference type="Gene3D" id="1.10.3730.20">
    <property type="match status" value="1"/>
</dbReference>
<evidence type="ECO:0000313" key="11">
    <source>
        <dbReference type="EMBL" id="MDO7253463.1"/>
    </source>
</evidence>
<proteinExistence type="inferred from homology"/>
<dbReference type="GO" id="GO:0005886">
    <property type="term" value="C:plasma membrane"/>
    <property type="evidence" value="ECO:0007669"/>
    <property type="project" value="UniProtKB-SubCell"/>
</dbReference>
<dbReference type="InterPro" id="IPR000390">
    <property type="entry name" value="Small_drug/metabolite_transptr"/>
</dbReference>
<reference evidence="12 14" key="1">
    <citation type="submission" date="2023-07" db="EMBL/GenBank/DDBJ databases">
        <title>Unpublished Manusciprt.</title>
        <authorList>
            <person name="Aydin F."/>
            <person name="Tarhane S."/>
            <person name="Saticioglu I.B."/>
            <person name="Karakaya E."/>
            <person name="Abay S."/>
            <person name="Guran O."/>
            <person name="Bozkurt E."/>
            <person name="Uzum N."/>
            <person name="Olgun K."/>
            <person name="Jablonski D."/>
        </authorList>
    </citation>
    <scope>NUCLEOTIDE SEQUENCE</scope>
    <source>
        <strain evidence="14">faydin-H75</strain>
        <strain evidence="12">Faydin-H76</strain>
    </source>
</reference>
<evidence type="ECO:0000256" key="8">
    <source>
        <dbReference type="ARBA" id="ARBA00023136"/>
    </source>
</evidence>
<dbReference type="Pfam" id="PF00893">
    <property type="entry name" value="Multi_Drug_Res"/>
    <property type="match status" value="1"/>
</dbReference>
<evidence type="ECO:0000256" key="5">
    <source>
        <dbReference type="ARBA" id="ARBA00022519"/>
    </source>
</evidence>
<organism evidence="12 13">
    <name type="scientific">Helicobacter cappadocius</name>
    <dbReference type="NCBI Taxonomy" id="3063998"/>
    <lineage>
        <taxon>Bacteria</taxon>
        <taxon>Pseudomonadati</taxon>
        <taxon>Campylobacterota</taxon>
        <taxon>Epsilonproteobacteria</taxon>
        <taxon>Campylobacterales</taxon>
        <taxon>Helicobacteraceae</taxon>
        <taxon>Helicobacter</taxon>
    </lineage>
</organism>
<keyword evidence="6 9" id="KW-0812">Transmembrane</keyword>
<evidence type="ECO:0000256" key="6">
    <source>
        <dbReference type="ARBA" id="ARBA00022692"/>
    </source>
</evidence>
<evidence type="ECO:0000313" key="13">
    <source>
        <dbReference type="Proteomes" id="UP001177258"/>
    </source>
</evidence>
<gene>
    <name evidence="11" type="ORF">Q5I04_06025</name>
    <name evidence="12" type="ORF">Q5I06_06350</name>
</gene>
<dbReference type="SUPFAM" id="SSF103481">
    <property type="entry name" value="Multidrug resistance efflux transporter EmrE"/>
    <property type="match status" value="1"/>
</dbReference>
<evidence type="ECO:0000256" key="9">
    <source>
        <dbReference type="RuleBase" id="RU003942"/>
    </source>
</evidence>
<keyword evidence="14" id="KW-1185">Reference proteome</keyword>
<dbReference type="GO" id="GO:0015220">
    <property type="term" value="F:choline transmembrane transporter activity"/>
    <property type="evidence" value="ECO:0007669"/>
    <property type="project" value="TreeGrafter"/>
</dbReference>
<feature type="transmembrane region" description="Helical" evidence="10">
    <location>
        <begin position="57"/>
        <end position="78"/>
    </location>
</feature>
<name>A0AA90TF92_9HELI</name>
<evidence type="ECO:0000256" key="10">
    <source>
        <dbReference type="SAM" id="Phobius"/>
    </source>
</evidence>
<reference evidence="11" key="2">
    <citation type="submission" date="2023-07" db="EMBL/GenBank/DDBJ databases">
        <authorList>
            <person name="Aydin F."/>
            <person name="Tarhane S."/>
            <person name="Saticioglu I.B."/>
            <person name="Karakaya E."/>
            <person name="Abay S."/>
            <person name="Guran O."/>
            <person name="Bozkurt E."/>
            <person name="Uzum N."/>
            <person name="Olgun K."/>
            <person name="Jablonski D."/>
        </authorList>
    </citation>
    <scope>NUCLEOTIDE SEQUENCE</scope>
    <source>
        <strain evidence="11">Faydin-H75</strain>
    </source>
</reference>
<dbReference type="GO" id="GO:0031460">
    <property type="term" value="P:glycine betaine transport"/>
    <property type="evidence" value="ECO:0007669"/>
    <property type="project" value="TreeGrafter"/>
</dbReference>
<comment type="similarity">
    <text evidence="9">Belongs to the drug/metabolite transporter (DMT) superfamily. Small multidrug resistance (SMR) (TC 2.A.7.1) family.</text>
</comment>
<dbReference type="PANTHER" id="PTHR30561">
    <property type="entry name" value="SMR FAMILY PROTON-DEPENDENT DRUG EFFLUX TRANSPORTER SUGE"/>
    <property type="match status" value="1"/>
</dbReference>
<dbReference type="Proteomes" id="UP001240777">
    <property type="component" value="Unassembled WGS sequence"/>
</dbReference>
<dbReference type="PANTHER" id="PTHR30561:SF6">
    <property type="entry name" value="SPERMIDINE EXPORT PROTEIN MDTI"/>
    <property type="match status" value="1"/>
</dbReference>
<sequence>MYLLFVILAGFLDVLANLLLKKSQGFKYKILGIVSILLVLCAFIFLSFALKKMPLSIAYSIWGAVGIIGTIIGGYIFFQERLNIIGYIGVAFVIASVILLSAF</sequence>
<dbReference type="Proteomes" id="UP001177258">
    <property type="component" value="Unassembled WGS sequence"/>
</dbReference>
<protein>
    <recommendedName>
        <fullName evidence="3">Spermidine export protein MdtI</fullName>
    </recommendedName>
</protein>
<dbReference type="EMBL" id="JAUPEV010000009">
    <property type="protein sequence ID" value="MDO7253463.1"/>
    <property type="molecule type" value="Genomic_DNA"/>
</dbReference>
<dbReference type="InterPro" id="IPR045324">
    <property type="entry name" value="Small_multidrug_res"/>
</dbReference>
<keyword evidence="7 10" id="KW-1133">Transmembrane helix</keyword>
<accession>A0AA90TF92</accession>
<comment type="subunit">
    <text evidence="2">Forms a complex with MdtJ.</text>
</comment>
<dbReference type="EMBL" id="JAUYZK010000009">
    <property type="protein sequence ID" value="MDP2539390.1"/>
    <property type="molecule type" value="Genomic_DNA"/>
</dbReference>
<dbReference type="AlphaFoldDB" id="A0AA90TF92"/>
<comment type="caution">
    <text evidence="12">The sequence shown here is derived from an EMBL/GenBank/DDBJ whole genome shotgun (WGS) entry which is preliminary data.</text>
</comment>
<reference evidence="11 13" key="3">
    <citation type="journal article" date="2024" name="Syst. Appl. Microbiol.">
        <title>Helicobacter cappadocius sp. nov., from lizards: The first psychrotrophic Helicobacter species.</title>
        <authorList>
            <person name="Aydin F."/>
            <person name="Tarhane S."/>
            <person name="Karakaya E."/>
            <person name="Abay S."/>
            <person name="Kayman T."/>
            <person name="Guran O."/>
            <person name="Bozkurt E."/>
            <person name="Uzum N."/>
            <person name="Avci A."/>
            <person name="Olgun K."/>
            <person name="Jablonski D."/>
            <person name="Guran C."/>
            <person name="Burcin Saticioglu I."/>
        </authorList>
    </citation>
    <scope>NUCLEOTIDE SEQUENCE [LARGE SCALE GENOMIC DNA]</scope>
    <source>
        <strain evidence="11">Faydin-H75</strain>
        <strain evidence="13">faydin-H76</strain>
    </source>
</reference>
<evidence type="ECO:0000256" key="7">
    <source>
        <dbReference type="ARBA" id="ARBA00022989"/>
    </source>
</evidence>
<dbReference type="GO" id="GO:1903711">
    <property type="term" value="P:spermidine transmembrane transport"/>
    <property type="evidence" value="ECO:0007669"/>
    <property type="project" value="TreeGrafter"/>
</dbReference>
<keyword evidence="4" id="KW-1003">Cell membrane</keyword>
<evidence type="ECO:0000313" key="12">
    <source>
        <dbReference type="EMBL" id="MDP2539390.1"/>
    </source>
</evidence>
<feature type="transmembrane region" description="Helical" evidence="10">
    <location>
        <begin position="84"/>
        <end position="102"/>
    </location>
</feature>
<evidence type="ECO:0000256" key="2">
    <source>
        <dbReference type="ARBA" id="ARBA00011359"/>
    </source>
</evidence>
<evidence type="ECO:0000313" key="14">
    <source>
        <dbReference type="Proteomes" id="UP001240777"/>
    </source>
</evidence>
<evidence type="ECO:0000256" key="3">
    <source>
        <dbReference type="ARBA" id="ARBA00021114"/>
    </source>
</evidence>
<dbReference type="GO" id="GO:0015199">
    <property type="term" value="F:amino-acid betaine transmembrane transporter activity"/>
    <property type="evidence" value="ECO:0007669"/>
    <property type="project" value="TreeGrafter"/>
</dbReference>
<keyword evidence="5" id="KW-0997">Cell inner membrane</keyword>
<dbReference type="RefSeq" id="WP_305517310.1">
    <property type="nucleotide sequence ID" value="NZ_JAUPEV010000009.1"/>
</dbReference>
<feature type="transmembrane region" description="Helical" evidence="10">
    <location>
        <begin position="26"/>
        <end position="50"/>
    </location>
</feature>